<dbReference type="Gene3D" id="3.40.50.1390">
    <property type="entry name" value="Resolvase, N-terminal catalytic domain"/>
    <property type="match status" value="1"/>
</dbReference>
<feature type="active site" description="O-(5'-phospho-DNA)-serine intermediate" evidence="4 5">
    <location>
        <position position="9"/>
    </location>
</feature>
<accession>A0A832QG32</accession>
<evidence type="ECO:0000256" key="3">
    <source>
        <dbReference type="ARBA" id="ARBA00023172"/>
    </source>
</evidence>
<evidence type="ECO:0000256" key="5">
    <source>
        <dbReference type="PROSITE-ProRule" id="PRU10137"/>
    </source>
</evidence>
<dbReference type="AlphaFoldDB" id="A0A832QG32"/>
<evidence type="ECO:0000256" key="2">
    <source>
        <dbReference type="ARBA" id="ARBA00023125"/>
    </source>
</evidence>
<evidence type="ECO:0000259" key="6">
    <source>
        <dbReference type="PROSITE" id="PS51736"/>
    </source>
</evidence>
<dbReference type="InterPro" id="IPR036162">
    <property type="entry name" value="Resolvase-like_N_sf"/>
</dbReference>
<dbReference type="InterPro" id="IPR006118">
    <property type="entry name" value="Recombinase_CS"/>
</dbReference>
<evidence type="ECO:0000256" key="4">
    <source>
        <dbReference type="PIRSR" id="PIRSR606118-50"/>
    </source>
</evidence>
<keyword evidence="1" id="KW-0229">DNA integration</keyword>
<proteinExistence type="predicted"/>
<evidence type="ECO:0000313" key="7">
    <source>
        <dbReference type="EMBL" id="HHX99313.1"/>
    </source>
</evidence>
<feature type="domain" description="Resolvase/invertase-type recombinase catalytic" evidence="6">
    <location>
        <begin position="1"/>
        <end position="142"/>
    </location>
</feature>
<evidence type="ECO:0000313" key="8">
    <source>
        <dbReference type="Proteomes" id="UP000576550"/>
    </source>
</evidence>
<keyword evidence="3" id="KW-0233">DNA recombination</keyword>
<dbReference type="Proteomes" id="UP000576550">
    <property type="component" value="Unassembled WGS sequence"/>
</dbReference>
<dbReference type="PROSITE" id="PS51736">
    <property type="entry name" value="RECOMBINASES_3"/>
    <property type="match status" value="1"/>
</dbReference>
<dbReference type="NCBIfam" id="NF009949">
    <property type="entry name" value="PRK13413.1"/>
    <property type="match status" value="1"/>
</dbReference>
<dbReference type="PROSITE" id="PS00397">
    <property type="entry name" value="RECOMBINASES_1"/>
    <property type="match status" value="1"/>
</dbReference>
<dbReference type="Pfam" id="PF00239">
    <property type="entry name" value="Resolvase"/>
    <property type="match status" value="1"/>
</dbReference>
<reference evidence="7 8" key="1">
    <citation type="journal article" date="2020" name="Biotechnol. Biofuels">
        <title>New insights from the biogas microbiome by comprehensive genome-resolved metagenomics of nearly 1600 species originating from multiple anaerobic digesters.</title>
        <authorList>
            <person name="Campanaro S."/>
            <person name="Treu L."/>
            <person name="Rodriguez-R L.M."/>
            <person name="Kovalovszki A."/>
            <person name="Ziels R.M."/>
            <person name="Maus I."/>
            <person name="Zhu X."/>
            <person name="Kougias P.G."/>
            <person name="Basile A."/>
            <person name="Luo G."/>
            <person name="Schluter A."/>
            <person name="Konstantinidis K.T."/>
            <person name="Angelidaki I."/>
        </authorList>
    </citation>
    <scope>NUCLEOTIDE SEQUENCE [LARGE SCALE GENOMIC DNA]</scope>
    <source>
        <strain evidence="7">AS05jafATM_89</strain>
    </source>
</reference>
<dbReference type="EMBL" id="DUTP01000003">
    <property type="protein sequence ID" value="HHX99313.1"/>
    <property type="molecule type" value="Genomic_DNA"/>
</dbReference>
<dbReference type="Gene3D" id="1.10.10.60">
    <property type="entry name" value="Homeodomain-like"/>
    <property type="match status" value="1"/>
</dbReference>
<dbReference type="SMART" id="SM00857">
    <property type="entry name" value="Resolvase"/>
    <property type="match status" value="1"/>
</dbReference>
<dbReference type="PANTHER" id="PTHR30461:SF19">
    <property type="entry name" value="SITE-SPECIFIC RECOMBINASE RESOLVASE FAMILY"/>
    <property type="match status" value="1"/>
</dbReference>
<dbReference type="GO" id="GO:0015074">
    <property type="term" value="P:DNA integration"/>
    <property type="evidence" value="ECO:0007669"/>
    <property type="project" value="UniProtKB-KW"/>
</dbReference>
<dbReference type="CDD" id="cd03768">
    <property type="entry name" value="SR_ResInv"/>
    <property type="match status" value="1"/>
</dbReference>
<dbReference type="GO" id="GO:0000150">
    <property type="term" value="F:DNA strand exchange activity"/>
    <property type="evidence" value="ECO:0007669"/>
    <property type="project" value="InterPro"/>
</dbReference>
<comment type="caution">
    <text evidence="7">The sequence shown here is derived from an EMBL/GenBank/DDBJ whole genome shotgun (WGS) entry which is preliminary data.</text>
</comment>
<dbReference type="GO" id="GO:0003677">
    <property type="term" value="F:DNA binding"/>
    <property type="evidence" value="ECO:0007669"/>
    <property type="project" value="UniProtKB-KW"/>
</dbReference>
<keyword evidence="2" id="KW-0238">DNA-binding</keyword>
<gene>
    <name evidence="7" type="ORF">GX533_01330</name>
</gene>
<sequence length="202" mass="23310">MIYGYIRVSTDKQTLENQRFEIHNFCKQRGLVINSWIEETISGTKGVNERKLGRLLHKLKKEDILICSELSRLGRNMFMIMSILNYCMENEIEVWTVKDGYRLGIDISSKVLAFAFGLAAEIERNLISQRTKEALARKRAEGVILGRPKGRKSSYYKLTGRDASIKRLLDKNLPKTSVAKILGVHRNTLDRYLKNSYKYSTT</sequence>
<dbReference type="InterPro" id="IPR006119">
    <property type="entry name" value="Resolv_N"/>
</dbReference>
<evidence type="ECO:0000256" key="1">
    <source>
        <dbReference type="ARBA" id="ARBA00022908"/>
    </source>
</evidence>
<dbReference type="SUPFAM" id="SSF53041">
    <property type="entry name" value="Resolvase-like"/>
    <property type="match status" value="1"/>
</dbReference>
<name>A0A832QG32_9BACT</name>
<protein>
    <submittedName>
        <fullName evidence="7">Master DNA invertase Mpi family serine-type recombinase</fullName>
    </submittedName>
</protein>
<dbReference type="InterPro" id="IPR050639">
    <property type="entry name" value="SSR_resolvase"/>
</dbReference>
<organism evidence="7 8">
    <name type="scientific">Candidatus Dojkabacteria bacterium</name>
    <dbReference type="NCBI Taxonomy" id="2099670"/>
    <lineage>
        <taxon>Bacteria</taxon>
        <taxon>Candidatus Dojkabacteria</taxon>
    </lineage>
</organism>
<dbReference type="PANTHER" id="PTHR30461">
    <property type="entry name" value="DNA-INVERTASE FROM LAMBDOID PROPHAGE"/>
    <property type="match status" value="1"/>
</dbReference>